<name>A0A7S2A3K8_TRICV</name>
<sequence length="139" mass="15605">MNITDIKKPVINSMPMTNIVGDLLSQLAPQHSRSPLIYHTQTDCIQVKLSVRAFLPNAQVTCIQMQLLARPNLIQLCLIRCHINTINTIHSKGLNITLTPHTNQLIGHTAFNSLFHKTSTLFLNNMQIPSNTLKDTIKI</sequence>
<accession>A0A7S2A3K8</accession>
<reference evidence="1" key="1">
    <citation type="submission" date="2021-01" db="EMBL/GenBank/DDBJ databases">
        <authorList>
            <person name="Corre E."/>
            <person name="Pelletier E."/>
            <person name="Niang G."/>
            <person name="Scheremetjew M."/>
            <person name="Finn R."/>
            <person name="Kale V."/>
            <person name="Holt S."/>
            <person name="Cochrane G."/>
            <person name="Meng A."/>
            <person name="Brown T."/>
            <person name="Cohen L."/>
        </authorList>
    </citation>
    <scope>NUCLEOTIDE SEQUENCE</scope>
    <source>
        <strain evidence="1">Grunow 1884</strain>
    </source>
</reference>
<proteinExistence type="predicted"/>
<gene>
    <name evidence="1" type="ORF">OSIN01602_LOCUS18450</name>
</gene>
<protein>
    <submittedName>
        <fullName evidence="1">Uncharacterized protein</fullName>
    </submittedName>
</protein>
<organism evidence="1">
    <name type="scientific">Trieres chinensis</name>
    <name type="common">Marine centric diatom</name>
    <name type="synonym">Odontella sinensis</name>
    <dbReference type="NCBI Taxonomy" id="1514140"/>
    <lineage>
        <taxon>Eukaryota</taxon>
        <taxon>Sar</taxon>
        <taxon>Stramenopiles</taxon>
        <taxon>Ochrophyta</taxon>
        <taxon>Bacillariophyta</taxon>
        <taxon>Mediophyceae</taxon>
        <taxon>Biddulphiophycidae</taxon>
        <taxon>Eupodiscales</taxon>
        <taxon>Parodontellaceae</taxon>
        <taxon>Trieres</taxon>
    </lineage>
</organism>
<evidence type="ECO:0000313" key="1">
    <source>
        <dbReference type="EMBL" id="CAD9356434.1"/>
    </source>
</evidence>
<dbReference type="AlphaFoldDB" id="A0A7S2A3K8"/>
<dbReference type="EMBL" id="HBGO01032046">
    <property type="protein sequence ID" value="CAD9356434.1"/>
    <property type="molecule type" value="Transcribed_RNA"/>
</dbReference>